<accession>A0A699X1I6</accession>
<proteinExistence type="predicted"/>
<dbReference type="EMBL" id="BKCJ011796561">
    <property type="protein sequence ID" value="GFD53617.1"/>
    <property type="molecule type" value="Genomic_DNA"/>
</dbReference>
<dbReference type="AlphaFoldDB" id="A0A699X1I6"/>
<comment type="caution">
    <text evidence="1">The sequence shown here is derived from an EMBL/GenBank/DDBJ whole genome shotgun (WGS) entry which is preliminary data.</text>
</comment>
<protein>
    <submittedName>
        <fullName evidence="1">Uncharacterized protein</fullName>
    </submittedName>
</protein>
<organism evidence="1">
    <name type="scientific">Tanacetum cinerariifolium</name>
    <name type="common">Dalmatian daisy</name>
    <name type="synonym">Chrysanthemum cinerariifolium</name>
    <dbReference type="NCBI Taxonomy" id="118510"/>
    <lineage>
        <taxon>Eukaryota</taxon>
        <taxon>Viridiplantae</taxon>
        <taxon>Streptophyta</taxon>
        <taxon>Embryophyta</taxon>
        <taxon>Tracheophyta</taxon>
        <taxon>Spermatophyta</taxon>
        <taxon>Magnoliopsida</taxon>
        <taxon>eudicotyledons</taxon>
        <taxon>Gunneridae</taxon>
        <taxon>Pentapetalae</taxon>
        <taxon>asterids</taxon>
        <taxon>campanulids</taxon>
        <taxon>Asterales</taxon>
        <taxon>Asteraceae</taxon>
        <taxon>Asteroideae</taxon>
        <taxon>Anthemideae</taxon>
        <taxon>Anthemidinae</taxon>
        <taxon>Tanacetum</taxon>
    </lineage>
</organism>
<evidence type="ECO:0000313" key="1">
    <source>
        <dbReference type="EMBL" id="GFD53617.1"/>
    </source>
</evidence>
<sequence>MRWLVKPEAVAHLGNGPVRVLEQGFGFAAQAGRQVGGGGFAGRGPHTSVEVVGVHGQLLGKIA</sequence>
<feature type="non-terminal residue" evidence="1">
    <location>
        <position position="63"/>
    </location>
</feature>
<reference evidence="1" key="1">
    <citation type="journal article" date="2019" name="Sci. Rep.">
        <title>Draft genome of Tanacetum cinerariifolium, the natural source of mosquito coil.</title>
        <authorList>
            <person name="Yamashiro T."/>
            <person name="Shiraishi A."/>
            <person name="Satake H."/>
            <person name="Nakayama K."/>
        </authorList>
    </citation>
    <scope>NUCLEOTIDE SEQUENCE</scope>
</reference>
<name>A0A699X1I6_TANCI</name>
<gene>
    <name evidence="1" type="ORF">Tci_925586</name>
</gene>